<gene>
    <name evidence="1" type="ORF">BO95DRAFT_469427</name>
</gene>
<keyword evidence="2" id="KW-1185">Reference proteome</keyword>
<dbReference type="Proteomes" id="UP000249057">
    <property type="component" value="Unassembled WGS sequence"/>
</dbReference>
<protein>
    <submittedName>
        <fullName evidence="1">Uncharacterized protein</fullName>
    </submittedName>
</protein>
<evidence type="ECO:0000313" key="2">
    <source>
        <dbReference type="Proteomes" id="UP000249057"/>
    </source>
</evidence>
<name>A0ACD1FS31_9EURO</name>
<reference evidence="1" key="1">
    <citation type="submission" date="2018-02" db="EMBL/GenBank/DDBJ databases">
        <title>The genomes of Aspergillus section Nigri reveals drivers in fungal speciation.</title>
        <authorList>
            <consortium name="DOE Joint Genome Institute"/>
            <person name="Vesth T.C."/>
            <person name="Nybo J."/>
            <person name="Theobald S."/>
            <person name="Brandl J."/>
            <person name="Frisvad J.C."/>
            <person name="Nielsen K.F."/>
            <person name="Lyhne E.K."/>
            <person name="Kogle M.E."/>
            <person name="Kuo A."/>
            <person name="Riley R."/>
            <person name="Clum A."/>
            <person name="Nolan M."/>
            <person name="Lipzen A."/>
            <person name="Salamov A."/>
            <person name="Henrissat B."/>
            <person name="Wiebenga A."/>
            <person name="De vries R.P."/>
            <person name="Grigoriev I.V."/>
            <person name="Mortensen U.H."/>
            <person name="Andersen M.R."/>
            <person name="Baker S.E."/>
        </authorList>
    </citation>
    <scope>NUCLEOTIDE SEQUENCE</scope>
    <source>
        <strain evidence="1">CBS 621.78</strain>
    </source>
</reference>
<sequence>MAAASGPGSAYRHRLDILPCFINQNNTTLINTYQAPPSAMETVFGKFGSELLERPEVQVLAVLLQKPDISPIATVQRGSGDSPEDSRYFDLPR</sequence>
<dbReference type="EMBL" id="KZ825433">
    <property type="protein sequence ID" value="RAH39783.1"/>
    <property type="molecule type" value="Genomic_DNA"/>
</dbReference>
<evidence type="ECO:0000313" key="1">
    <source>
        <dbReference type="EMBL" id="RAH39783.1"/>
    </source>
</evidence>
<proteinExistence type="predicted"/>
<accession>A0ACD1FS31</accession>
<organism evidence="1 2">
    <name type="scientific">Aspergillus brunneoviolaceus CBS 621.78</name>
    <dbReference type="NCBI Taxonomy" id="1450534"/>
    <lineage>
        <taxon>Eukaryota</taxon>
        <taxon>Fungi</taxon>
        <taxon>Dikarya</taxon>
        <taxon>Ascomycota</taxon>
        <taxon>Pezizomycotina</taxon>
        <taxon>Eurotiomycetes</taxon>
        <taxon>Eurotiomycetidae</taxon>
        <taxon>Eurotiales</taxon>
        <taxon>Aspergillaceae</taxon>
        <taxon>Aspergillus</taxon>
        <taxon>Aspergillus subgen. Circumdati</taxon>
    </lineage>
</organism>